<reference evidence="1 2" key="1">
    <citation type="submission" date="2015-10" db="EMBL/GenBank/DDBJ databases">
        <title>Draft genome sequence of Streptomyces yokosukanensis DSM 40224, type strain for the species Streptomyces yokosukanensis.</title>
        <authorList>
            <person name="Ruckert C."/>
            <person name="Winkler A."/>
            <person name="Kalinowski J."/>
            <person name="Kampfer P."/>
            <person name="Glaeser S."/>
        </authorList>
    </citation>
    <scope>NUCLEOTIDE SEQUENCE [LARGE SCALE GENOMIC DNA]</scope>
    <source>
        <strain evidence="1 2">DSM 40224</strain>
    </source>
</reference>
<dbReference type="AlphaFoldDB" id="A0A101NGD4"/>
<evidence type="ECO:0000313" key="1">
    <source>
        <dbReference type="EMBL" id="KUM92670.1"/>
    </source>
</evidence>
<evidence type="ECO:0000313" key="2">
    <source>
        <dbReference type="Proteomes" id="UP000053127"/>
    </source>
</evidence>
<dbReference type="EMBL" id="LMWN01000156">
    <property type="protein sequence ID" value="KUM92670.1"/>
    <property type="molecule type" value="Genomic_DNA"/>
</dbReference>
<comment type="caution">
    <text evidence="1">The sequence shown here is derived from an EMBL/GenBank/DDBJ whole genome shotgun (WGS) entry which is preliminary data.</text>
</comment>
<sequence length="70" mass="7926">MIEPRVAVYPPAEDGGRRVRVGSHFLGIAYTVLDVVEFLRQAGFEDVEREDVTDTGWVEWQGGGPDVWEY</sequence>
<accession>A0A101NGD4</accession>
<dbReference type="OrthoDB" id="4255520at2"/>
<dbReference type="Proteomes" id="UP000053127">
    <property type="component" value="Unassembled WGS sequence"/>
</dbReference>
<name>A0A101NGD4_9ACTN</name>
<organism evidence="1 2">
    <name type="scientific">Streptomyces yokosukanensis</name>
    <dbReference type="NCBI Taxonomy" id="67386"/>
    <lineage>
        <taxon>Bacteria</taxon>
        <taxon>Bacillati</taxon>
        <taxon>Actinomycetota</taxon>
        <taxon>Actinomycetes</taxon>
        <taxon>Kitasatosporales</taxon>
        <taxon>Streptomycetaceae</taxon>
        <taxon>Streptomyces</taxon>
    </lineage>
</organism>
<protein>
    <submittedName>
        <fullName evidence="1">Uncharacterized protein</fullName>
    </submittedName>
</protein>
<keyword evidence="2" id="KW-1185">Reference proteome</keyword>
<dbReference type="RefSeq" id="WP_067137109.1">
    <property type="nucleotide sequence ID" value="NZ_KQ948271.1"/>
</dbReference>
<gene>
    <name evidence="1" type="ORF">AQI95_44030</name>
</gene>
<proteinExistence type="predicted"/>